<gene>
    <name evidence="3" type="ORF">OO17_04345</name>
</gene>
<dbReference type="PATRIC" id="fig|1076.23.peg.6459"/>
<feature type="compositionally biased region" description="Polar residues" evidence="1">
    <location>
        <begin position="1216"/>
        <end position="1225"/>
    </location>
</feature>
<evidence type="ECO:0000259" key="2">
    <source>
        <dbReference type="Pfam" id="PF05170"/>
    </source>
</evidence>
<protein>
    <recommendedName>
        <fullName evidence="2">AsmA domain-containing protein</fullName>
    </recommendedName>
</protein>
<dbReference type="InterPro" id="IPR017023">
    <property type="entry name" value="UCP034039"/>
</dbReference>
<dbReference type="PANTHER" id="PTHR30441:SF4">
    <property type="entry name" value="PROTEIN ASMA"/>
    <property type="match status" value="1"/>
</dbReference>
<organism evidence="3 4">
    <name type="scientific">Rhodopseudomonas palustris</name>
    <dbReference type="NCBI Taxonomy" id="1076"/>
    <lineage>
        <taxon>Bacteria</taxon>
        <taxon>Pseudomonadati</taxon>
        <taxon>Pseudomonadota</taxon>
        <taxon>Alphaproteobacteria</taxon>
        <taxon>Hyphomicrobiales</taxon>
        <taxon>Nitrobacteraceae</taxon>
        <taxon>Rhodopseudomonas</taxon>
    </lineage>
</organism>
<dbReference type="PIRSF" id="PIRSF034039">
    <property type="entry name" value="UCP034039"/>
    <property type="match status" value="1"/>
</dbReference>
<dbReference type="EMBL" id="JXXE01000079">
    <property type="protein sequence ID" value="KIZ47435.1"/>
    <property type="molecule type" value="Genomic_DNA"/>
</dbReference>
<proteinExistence type="predicted"/>
<accession>A0A0D7F3Q9</accession>
<dbReference type="InterPro" id="IPR052894">
    <property type="entry name" value="AsmA-related"/>
</dbReference>
<dbReference type="Pfam" id="PF05170">
    <property type="entry name" value="AsmA"/>
    <property type="match status" value="1"/>
</dbReference>
<sequence>MQTTLLGLAMALILALIAALVGPYFIDWNQFRTQFEAEATRLVGAPVRVSGALDARLLPTPSLQLRSVTVGGANDPGRLRADKLDVEFSLGDLMRGQWRADRLTLNGFALDLGLDAKGRLDWPASGLSNLAGLTVDRLDLTGRIALHDAASRATLELNDIAFSGELRALLGSLRGDGNFLMAGTRYPFRLSLGRVADGNGTRLHLTVDPGARALSADLDGVLSFAARSPRFDGAVTLAAPAPAAGKDAPKAADAPTPWRVSARVKADADAARLAQLEASYGPEDRALKLSGAGELQFGAQPHLQATLAARQLDADRLLADGGVVAPAHWLRQLRGLAQALPSPPLPSRIEISADQIMLGGRPVQNIAADLRSDSQAWMLERLSLRAPGGSELALRGAASDANDSFKGQLSVDSADPDLLAAWLQARDDTPGRVPRPLRARAAVSVAPDGVVIDALKAELDGGTLQGRIALSGAAGASRIEAALQADRIDLDGAASLLRSLAGPQPDWPDEAKLSFDFARATARGQVMQPLVARLNYGQRMLALEQLKIGTAGGAMLDGDGSFDRSDATGHLQVSARAPALGQIAGAIAPLAPAVAARLQAMGDARGAAHATLSLTVAPSNNPASAKGKNNKAKAGQAEARAALTIDAPQLKGRVSLTARPSLAELRGADVEALLRSEVTAETDLSATRGEALLALLRLDRAIAAGEGGARLQASATGAWQAPLRLKAHLTGEALDVEAEGSAKPWASEPTATLNLKAPRLNLTPLLRLDAADPKLATISLTSRLGVAGSKWSFNDIDAGIAGAKLRGRIAVTLGDDKDGKDNANVIEGEAGIDTLQLAPLFRLAVGAGVDQTAPLGNGWMQGWRGRVTFQALRGVLPGGAELQPVSGVIRGDGRSLSVDSKGKIGGGEAEVDVHAQPSDAGVALNLRLQLAGVDGAALHYRALAMPAARVALQMTLDSSGRSASALAGALSGGGSVTLQSAQIPGLDPKAFAVAIHAGEAGGPIDADNLERLIAPVLAAGTLPVAETQFPLSLANGQLRVTATTLDSPAARAVVSGGYDIPADQVDIRASLTPKSTAAALRPDITIFVTGPPDALTRSVDVAALSSWLAVQRIDRETKKLELLERDAARSAPLPGAIAPKAVAPSKPSPAKQNPPAAPSAATPAPAQPSAVERPAESSIPTPAQPSSPTPDAAGAGAPNLPLNVPVPGRDPRDATSRQGTSTDGASTDGAAQEPSPKPEVERPRRTATPQPSRPAAREKAAPLPPPIEIRPAPGDGHQPRRRAPLVITPNPPRAPF</sequence>
<dbReference type="PANTHER" id="PTHR30441">
    <property type="entry name" value="DUF748 DOMAIN-CONTAINING PROTEIN"/>
    <property type="match status" value="1"/>
</dbReference>
<feature type="domain" description="AsmA" evidence="2">
    <location>
        <begin position="10"/>
        <end position="127"/>
    </location>
</feature>
<comment type="caution">
    <text evidence="3">The sequence shown here is derived from an EMBL/GenBank/DDBJ whole genome shotgun (WGS) entry which is preliminary data.</text>
</comment>
<dbReference type="Proteomes" id="UP000032515">
    <property type="component" value="Unassembled WGS sequence"/>
</dbReference>
<feature type="compositionally biased region" description="Low complexity" evidence="1">
    <location>
        <begin position="1138"/>
        <end position="1151"/>
    </location>
</feature>
<dbReference type="OrthoDB" id="9816380at2"/>
<evidence type="ECO:0000313" key="4">
    <source>
        <dbReference type="Proteomes" id="UP000032515"/>
    </source>
</evidence>
<reference evidence="3 4" key="1">
    <citation type="submission" date="2014-11" db="EMBL/GenBank/DDBJ databases">
        <title>Genomics and ecophysiology of heterotrophic nitrogen fixing bacteria isolated from estuarine surface water.</title>
        <authorList>
            <person name="Bentzon-Tilia M."/>
            <person name="Severin I."/>
            <person name="Hansen L.H."/>
            <person name="Riemann L."/>
        </authorList>
    </citation>
    <scope>NUCLEOTIDE SEQUENCE [LARGE SCALE GENOMIC DNA]</scope>
    <source>
        <strain evidence="3 4">BAL398</strain>
    </source>
</reference>
<dbReference type="RefSeq" id="WP_044406130.1">
    <property type="nucleotide sequence ID" value="NZ_JXXE01000079.1"/>
</dbReference>
<dbReference type="GO" id="GO:0005886">
    <property type="term" value="C:plasma membrane"/>
    <property type="evidence" value="ECO:0007669"/>
    <property type="project" value="TreeGrafter"/>
</dbReference>
<evidence type="ECO:0000313" key="3">
    <source>
        <dbReference type="EMBL" id="KIZ47435.1"/>
    </source>
</evidence>
<name>A0A0D7F3Q9_RHOPL</name>
<dbReference type="InterPro" id="IPR007844">
    <property type="entry name" value="AsmA"/>
</dbReference>
<feature type="region of interest" description="Disordered" evidence="1">
    <location>
        <begin position="1134"/>
        <end position="1296"/>
    </location>
</feature>
<dbReference type="GO" id="GO:0090313">
    <property type="term" value="P:regulation of protein targeting to membrane"/>
    <property type="evidence" value="ECO:0007669"/>
    <property type="project" value="TreeGrafter"/>
</dbReference>
<feature type="compositionally biased region" description="Low complexity" evidence="1">
    <location>
        <begin position="1158"/>
        <end position="1170"/>
    </location>
</feature>
<evidence type="ECO:0000256" key="1">
    <source>
        <dbReference type="SAM" id="MobiDB-lite"/>
    </source>
</evidence>